<accession>A0A6M5ZYU2</accession>
<dbReference type="EMBL" id="MN543575">
    <property type="protein sequence ID" value="QJX11812.1"/>
    <property type="molecule type" value="Genomic_DNA"/>
</dbReference>
<name>A0A6M5ZYU2_KLEPN</name>
<reference evidence="1" key="1">
    <citation type="submission" date="2019-10" db="EMBL/GenBank/DDBJ databases">
        <title>Tracking microevolution events of conjugative virulence plasmid p15WZ-82_Vir during transmission.</title>
        <authorList>
            <person name="Yang X."/>
        </authorList>
    </citation>
    <scope>NUCLEOTIDE SEQUENCE</scope>
    <source>
        <strain evidence="1">GH44TC</strain>
        <plasmid evidence="1">pGH44TC_fusion</plasmid>
    </source>
</reference>
<sequence length="40" mass="4664">MAKCLRILPVRESQDSGSWERVYLSHDYSGIPSLFYVKCE</sequence>
<evidence type="ECO:0000313" key="1">
    <source>
        <dbReference type="EMBL" id="QJX11812.1"/>
    </source>
</evidence>
<geneLocation type="plasmid" evidence="1">
    <name>pGH44TC_fusion</name>
</geneLocation>
<dbReference type="AlphaFoldDB" id="A0A6M5ZYU2"/>
<proteinExistence type="predicted"/>
<keyword evidence="1" id="KW-0614">Plasmid</keyword>
<organism evidence="1">
    <name type="scientific">Klebsiella pneumoniae</name>
    <dbReference type="NCBI Taxonomy" id="573"/>
    <lineage>
        <taxon>Bacteria</taxon>
        <taxon>Pseudomonadati</taxon>
        <taxon>Pseudomonadota</taxon>
        <taxon>Gammaproteobacteria</taxon>
        <taxon>Enterobacterales</taxon>
        <taxon>Enterobacteriaceae</taxon>
        <taxon>Klebsiella/Raoultella group</taxon>
        <taxon>Klebsiella</taxon>
        <taxon>Klebsiella pneumoniae complex</taxon>
    </lineage>
</organism>
<protein>
    <submittedName>
        <fullName evidence="1">Uncharacterized protein</fullName>
    </submittedName>
</protein>